<dbReference type="OrthoDB" id="4704750at2"/>
<reference evidence="1 2" key="1">
    <citation type="submission" date="2016-01" db="EMBL/GenBank/DDBJ databases">
        <title>The new phylogeny of the genus Mycobacterium.</title>
        <authorList>
            <person name="Tarcisio F."/>
            <person name="Conor M."/>
            <person name="Antonella G."/>
            <person name="Elisabetta G."/>
            <person name="Giulia F.S."/>
            <person name="Sara T."/>
            <person name="Anna F."/>
            <person name="Clotilde B."/>
            <person name="Roberto B."/>
            <person name="Veronica D.S."/>
            <person name="Fabio R."/>
            <person name="Monica P."/>
            <person name="Olivier J."/>
            <person name="Enrico T."/>
            <person name="Nicola S."/>
        </authorList>
    </citation>
    <scope>NUCLEOTIDE SEQUENCE [LARGE SCALE GENOMIC DNA]</scope>
    <source>
        <strain evidence="1 2">DSM 45394</strain>
    </source>
</reference>
<gene>
    <name evidence="1" type="ORF">AWC16_19000</name>
</gene>
<keyword evidence="2" id="KW-1185">Reference proteome</keyword>
<evidence type="ECO:0000313" key="1">
    <source>
        <dbReference type="EMBL" id="ORW08488.1"/>
    </source>
</evidence>
<dbReference type="EMBL" id="LQPG01000035">
    <property type="protein sequence ID" value="ORW08488.1"/>
    <property type="molecule type" value="Genomic_DNA"/>
</dbReference>
<evidence type="ECO:0000313" key="2">
    <source>
        <dbReference type="Proteomes" id="UP000193866"/>
    </source>
</evidence>
<protein>
    <submittedName>
        <fullName evidence="1">Uncharacterized protein</fullName>
    </submittedName>
</protein>
<dbReference type="RefSeq" id="WP_085266127.1">
    <property type="nucleotide sequence ID" value="NZ_LQPG01000035.1"/>
</dbReference>
<comment type="caution">
    <text evidence="1">The sequence shown here is derived from an EMBL/GenBank/DDBJ whole genome shotgun (WGS) entry which is preliminary data.</text>
</comment>
<name>A0A1X1YBK3_9MYCO</name>
<dbReference type="AlphaFoldDB" id="A0A1X1YBK3"/>
<organism evidence="1 2">
    <name type="scientific">Mycolicibacter longobardus</name>
    <dbReference type="NCBI Taxonomy" id="1108812"/>
    <lineage>
        <taxon>Bacteria</taxon>
        <taxon>Bacillati</taxon>
        <taxon>Actinomycetota</taxon>
        <taxon>Actinomycetes</taxon>
        <taxon>Mycobacteriales</taxon>
        <taxon>Mycobacteriaceae</taxon>
        <taxon>Mycolicibacter</taxon>
    </lineage>
</organism>
<accession>A0A1X1YBK3</accession>
<dbReference type="STRING" id="1108812.AWC16_19000"/>
<sequence>MTPEWVAEQFGRSPAALAAILRAHLVPARQNDRRYTAQFRALWRSVAFLDRRQRSRVLALLQTWLDEALEALEATGLDDDDRRTITFFSRDVEGAINRVHREIKEPLSWAGNEYADYPPGARATIEALAIAIDEFNEGVLTQQQLLGLLGALGLSPELIAQRRDTEVPEESRLRVIEAAKQGRRPDVKR</sequence>
<dbReference type="Proteomes" id="UP000193866">
    <property type="component" value="Unassembled WGS sequence"/>
</dbReference>
<proteinExistence type="predicted"/>